<comment type="function">
    <text evidence="8">Acts on ADP-mannose and ADP-glucose as well as ADP-ribose. Prevents glycogen biosynthesis. The reaction catalyzed by this enzyme is a limiting step of the gluconeogenic process.</text>
</comment>
<evidence type="ECO:0000313" key="15">
    <source>
        <dbReference type="Proteomes" id="UP001596056"/>
    </source>
</evidence>
<evidence type="ECO:0000256" key="2">
    <source>
        <dbReference type="ARBA" id="ARBA00007482"/>
    </source>
</evidence>
<evidence type="ECO:0000256" key="8">
    <source>
        <dbReference type="ARBA" id="ARBA00025164"/>
    </source>
</evidence>
<dbReference type="Gene3D" id="3.10.490.10">
    <property type="entry name" value="Gamma-glutamyl cyclotransferase-like"/>
    <property type="match status" value="1"/>
</dbReference>
<evidence type="ECO:0000256" key="3">
    <source>
        <dbReference type="ARBA" id="ARBA00012453"/>
    </source>
</evidence>
<accession>A0ABW0S6Y7</accession>
<organism evidence="14 15">
    <name type="scientific">Rubellimicrobium aerolatum</name>
    <dbReference type="NCBI Taxonomy" id="490979"/>
    <lineage>
        <taxon>Bacteria</taxon>
        <taxon>Pseudomonadati</taxon>
        <taxon>Pseudomonadota</taxon>
        <taxon>Alphaproteobacteria</taxon>
        <taxon>Rhodobacterales</taxon>
        <taxon>Roseobacteraceae</taxon>
        <taxon>Rubellimicrobium</taxon>
    </lineage>
</organism>
<protein>
    <recommendedName>
        <fullName evidence="4">ADP-ribose pyrophosphatase</fullName>
        <ecNumber evidence="3">3.6.1.13</ecNumber>
    </recommendedName>
    <alternativeName>
        <fullName evidence="9">ADP-ribose diphosphatase</fullName>
    </alternativeName>
    <alternativeName>
        <fullName evidence="11">ADP-ribose phosphohydrolase</fullName>
    </alternativeName>
    <alternativeName>
        <fullName evidence="10">Adenosine diphosphoribose pyrophosphatase</fullName>
    </alternativeName>
</protein>
<dbReference type="CDD" id="cd24155">
    <property type="entry name" value="NUDIX_ADPRase"/>
    <property type="match status" value="1"/>
</dbReference>
<evidence type="ECO:0000256" key="11">
    <source>
        <dbReference type="ARBA" id="ARBA00033056"/>
    </source>
</evidence>
<dbReference type="InterPro" id="IPR004385">
    <property type="entry name" value="NDP_pyrophosphatase"/>
</dbReference>
<dbReference type="Gene3D" id="3.90.79.10">
    <property type="entry name" value="Nucleoside Triphosphate Pyrophosphohydrolase"/>
    <property type="match status" value="1"/>
</dbReference>
<dbReference type="EMBL" id="JBHSNA010000001">
    <property type="protein sequence ID" value="MFC5564921.1"/>
    <property type="molecule type" value="Genomic_DNA"/>
</dbReference>
<dbReference type="InterPro" id="IPR013024">
    <property type="entry name" value="GGCT-like"/>
</dbReference>
<evidence type="ECO:0000313" key="14">
    <source>
        <dbReference type="EMBL" id="MFC5564921.1"/>
    </source>
</evidence>
<dbReference type="InterPro" id="IPR009288">
    <property type="entry name" value="AIG2-like_dom"/>
</dbReference>
<sequence length="370" mass="40987">MQTTFFFYGTLRHRPMLELLSGGTGGADGREAVLPGHRVLRSVEGDLPILVPDPAARAAGVVWSLPTEARERLDAYELPFGYVRRAVTVEVGSEPVEAQAYYPPESLEASGEDWSFEGWLRHSLPLPMRRAAEIAAHDPPLDAEAQQRQSPMIEHRAAASLRARPAPTTRRTHASPQDFALRRVRPPVGTFFQFEGLEADHRRFDGERATCLPREVFVGADAALVLPYDRGRDRLLLVEQFRPGPARRGDPQPWILEPVAGLVDAGETPEEAARREAKEEAHLDLKELVPMFAGYSSPGNATDHFYAYLALCDLPDDHAASGGLEAEHEDLKLHLLPFDEAMALVESGEANAMPLISMLLWLDRWRAGRG</sequence>
<dbReference type="RefSeq" id="WP_209837225.1">
    <property type="nucleotide sequence ID" value="NZ_JAGGJP010000001.1"/>
</dbReference>
<dbReference type="Pfam" id="PF06094">
    <property type="entry name" value="GGACT"/>
    <property type="match status" value="1"/>
</dbReference>
<dbReference type="InterPro" id="IPR036568">
    <property type="entry name" value="GGCT-like_sf"/>
</dbReference>
<proteinExistence type="inferred from homology"/>
<evidence type="ECO:0000256" key="10">
    <source>
        <dbReference type="ARBA" id="ARBA00030308"/>
    </source>
</evidence>
<evidence type="ECO:0000256" key="6">
    <source>
        <dbReference type="ARBA" id="ARBA00022801"/>
    </source>
</evidence>
<evidence type="ECO:0000256" key="12">
    <source>
        <dbReference type="ARBA" id="ARBA00049546"/>
    </source>
</evidence>
<dbReference type="PROSITE" id="PS00893">
    <property type="entry name" value="NUDIX_BOX"/>
    <property type="match status" value="1"/>
</dbReference>
<feature type="domain" description="Nudix hydrolase" evidence="13">
    <location>
        <begin position="218"/>
        <end position="358"/>
    </location>
</feature>
<keyword evidence="7" id="KW-0460">Magnesium</keyword>
<dbReference type="Pfam" id="PF00293">
    <property type="entry name" value="NUDIX"/>
    <property type="match status" value="1"/>
</dbReference>
<dbReference type="InterPro" id="IPR020084">
    <property type="entry name" value="NUDIX_hydrolase_CS"/>
</dbReference>
<dbReference type="NCBIfam" id="TIGR00052">
    <property type="entry name" value="nudix-type nucleoside diphosphatase, YffH/AdpP family"/>
    <property type="match status" value="1"/>
</dbReference>
<dbReference type="EC" id="3.6.1.13" evidence="3"/>
<dbReference type="CDD" id="cd06661">
    <property type="entry name" value="GGCT_like"/>
    <property type="match status" value="1"/>
</dbReference>
<gene>
    <name evidence="14" type="ORF">ACFPOC_00605</name>
</gene>
<dbReference type="InterPro" id="IPR000086">
    <property type="entry name" value="NUDIX_hydrolase_dom"/>
</dbReference>
<comment type="catalytic activity">
    <reaction evidence="12">
        <text>ADP-D-ribose + H2O = D-ribose 5-phosphate + AMP + 2 H(+)</text>
        <dbReference type="Rhea" id="RHEA:10412"/>
        <dbReference type="ChEBI" id="CHEBI:15377"/>
        <dbReference type="ChEBI" id="CHEBI:15378"/>
        <dbReference type="ChEBI" id="CHEBI:57967"/>
        <dbReference type="ChEBI" id="CHEBI:78346"/>
        <dbReference type="ChEBI" id="CHEBI:456215"/>
        <dbReference type="EC" id="3.6.1.13"/>
    </reaction>
</comment>
<evidence type="ECO:0000259" key="13">
    <source>
        <dbReference type="PROSITE" id="PS51462"/>
    </source>
</evidence>
<dbReference type="SUPFAM" id="SSF110857">
    <property type="entry name" value="Gamma-glutamyl cyclotransferase-like"/>
    <property type="match status" value="1"/>
</dbReference>
<reference evidence="15" key="1">
    <citation type="journal article" date="2019" name="Int. J. Syst. Evol. Microbiol.">
        <title>The Global Catalogue of Microorganisms (GCM) 10K type strain sequencing project: providing services to taxonomists for standard genome sequencing and annotation.</title>
        <authorList>
            <consortium name="The Broad Institute Genomics Platform"/>
            <consortium name="The Broad Institute Genome Sequencing Center for Infectious Disease"/>
            <person name="Wu L."/>
            <person name="Ma J."/>
        </authorList>
    </citation>
    <scope>NUCLEOTIDE SEQUENCE [LARGE SCALE GENOMIC DNA]</scope>
    <source>
        <strain evidence="15">KACC 11588</strain>
    </source>
</reference>
<evidence type="ECO:0000256" key="1">
    <source>
        <dbReference type="ARBA" id="ARBA00001946"/>
    </source>
</evidence>
<evidence type="ECO:0000256" key="5">
    <source>
        <dbReference type="ARBA" id="ARBA00022723"/>
    </source>
</evidence>
<keyword evidence="6" id="KW-0378">Hydrolase</keyword>
<evidence type="ECO:0000256" key="7">
    <source>
        <dbReference type="ARBA" id="ARBA00022842"/>
    </source>
</evidence>
<evidence type="ECO:0000256" key="9">
    <source>
        <dbReference type="ARBA" id="ARBA00030162"/>
    </source>
</evidence>
<dbReference type="PANTHER" id="PTHR11839">
    <property type="entry name" value="UDP/ADP-SUGAR PYROPHOSPHATASE"/>
    <property type="match status" value="1"/>
</dbReference>
<dbReference type="Proteomes" id="UP001596056">
    <property type="component" value="Unassembled WGS sequence"/>
</dbReference>
<keyword evidence="5" id="KW-0479">Metal-binding</keyword>
<name>A0ABW0S6Y7_9RHOB</name>
<comment type="caution">
    <text evidence="14">The sequence shown here is derived from an EMBL/GenBank/DDBJ whole genome shotgun (WGS) entry which is preliminary data.</text>
</comment>
<dbReference type="SUPFAM" id="SSF55811">
    <property type="entry name" value="Nudix"/>
    <property type="match status" value="1"/>
</dbReference>
<comment type="similarity">
    <text evidence="2">Belongs to the Nudix hydrolase family. NudF subfamily.</text>
</comment>
<dbReference type="InterPro" id="IPR015797">
    <property type="entry name" value="NUDIX_hydrolase-like_dom_sf"/>
</dbReference>
<comment type="cofactor">
    <cofactor evidence="1">
        <name>Mg(2+)</name>
        <dbReference type="ChEBI" id="CHEBI:18420"/>
    </cofactor>
</comment>
<evidence type="ECO:0000256" key="4">
    <source>
        <dbReference type="ARBA" id="ARBA00013297"/>
    </source>
</evidence>
<keyword evidence="15" id="KW-1185">Reference proteome</keyword>
<dbReference type="PROSITE" id="PS51462">
    <property type="entry name" value="NUDIX"/>
    <property type="match status" value="1"/>
</dbReference>
<dbReference type="PANTHER" id="PTHR11839:SF5">
    <property type="entry name" value="ADP-RIBOSE PYROPHOSPHATASE"/>
    <property type="match status" value="1"/>
</dbReference>